<keyword evidence="1" id="KW-0812">Transmembrane</keyword>
<dbReference type="Proteomes" id="UP001165120">
    <property type="component" value="Unassembled WGS sequence"/>
</dbReference>
<organism evidence="3 4">
    <name type="scientific">Candida boidinii</name>
    <name type="common">Yeast</name>
    <dbReference type="NCBI Taxonomy" id="5477"/>
    <lineage>
        <taxon>Eukaryota</taxon>
        <taxon>Fungi</taxon>
        <taxon>Dikarya</taxon>
        <taxon>Ascomycota</taxon>
        <taxon>Saccharomycotina</taxon>
        <taxon>Pichiomycetes</taxon>
        <taxon>Pichiales</taxon>
        <taxon>Pichiaceae</taxon>
        <taxon>Ogataea</taxon>
        <taxon>Ogataea/Candida clade</taxon>
    </lineage>
</organism>
<feature type="transmembrane region" description="Helical" evidence="1">
    <location>
        <begin position="71"/>
        <end position="90"/>
    </location>
</feature>
<dbReference type="GO" id="GO:0005741">
    <property type="term" value="C:mitochondrial outer membrane"/>
    <property type="evidence" value="ECO:0007669"/>
    <property type="project" value="TreeGrafter"/>
</dbReference>
<proteinExistence type="predicted"/>
<accession>A0A9W6WIY9</accession>
<dbReference type="EMBL" id="BSXN01002389">
    <property type="protein sequence ID" value="GME76451.1"/>
    <property type="molecule type" value="Genomic_DNA"/>
</dbReference>
<dbReference type="InterPro" id="IPR012472">
    <property type="entry name" value="MCP1_TM"/>
</dbReference>
<feature type="domain" description="Mitochondrial adapter protein MCP1 transmembrane" evidence="2">
    <location>
        <begin position="2"/>
        <end position="70"/>
    </location>
</feature>
<dbReference type="Pfam" id="PF07950">
    <property type="entry name" value="MCP1_TM"/>
    <property type="match status" value="1"/>
</dbReference>
<keyword evidence="4" id="KW-1185">Reference proteome</keyword>
<dbReference type="InterPro" id="IPR039960">
    <property type="entry name" value="MCP1"/>
</dbReference>
<dbReference type="PANTHER" id="PTHR38409">
    <property type="entry name" value="MDM10-COMPLEMENTING PROTEIN 1"/>
    <property type="match status" value="1"/>
</dbReference>
<gene>
    <name evidence="3" type="ORF">Cboi02_000518200</name>
</gene>
<dbReference type="GO" id="GO:0055088">
    <property type="term" value="P:lipid homeostasis"/>
    <property type="evidence" value="ECO:0007669"/>
    <property type="project" value="InterPro"/>
</dbReference>
<dbReference type="GO" id="GO:0007005">
    <property type="term" value="P:mitochondrion organization"/>
    <property type="evidence" value="ECO:0007669"/>
    <property type="project" value="TreeGrafter"/>
</dbReference>
<evidence type="ECO:0000256" key="1">
    <source>
        <dbReference type="SAM" id="Phobius"/>
    </source>
</evidence>
<keyword evidence="1" id="KW-0472">Membrane</keyword>
<keyword evidence="1" id="KW-1133">Transmembrane helix</keyword>
<evidence type="ECO:0000313" key="4">
    <source>
        <dbReference type="Proteomes" id="UP001165120"/>
    </source>
</evidence>
<dbReference type="PANTHER" id="PTHR38409:SF1">
    <property type="entry name" value="MITOCHONDRIAL ADAPTER PROTEIN MCP1"/>
    <property type="match status" value="1"/>
</dbReference>
<reference evidence="3" key="1">
    <citation type="submission" date="2023-04" db="EMBL/GenBank/DDBJ databases">
        <title>Candida boidinii NBRC 10035.</title>
        <authorList>
            <person name="Ichikawa N."/>
            <person name="Sato H."/>
            <person name="Tonouchi N."/>
        </authorList>
    </citation>
    <scope>NUCLEOTIDE SEQUENCE</scope>
    <source>
        <strain evidence="3">NBRC 10035</strain>
    </source>
</reference>
<evidence type="ECO:0000259" key="2">
    <source>
        <dbReference type="Pfam" id="PF07950"/>
    </source>
</evidence>
<evidence type="ECO:0000313" key="3">
    <source>
        <dbReference type="EMBL" id="GME76451.1"/>
    </source>
</evidence>
<sequence>MVLMHAFSIRVLPLIIQGDSSNIDFGFISHLFRVKAYVPPVWTVLVGLATYHISSGTARYLRAFSVRARRVCYSVIFTSVVLTVVSLYKIRKLGPLTGVSLDTYNKFDAGVENLFK</sequence>
<protein>
    <submittedName>
        <fullName evidence="3">Unnamed protein product</fullName>
    </submittedName>
</protein>
<dbReference type="AlphaFoldDB" id="A0A9W6WIY9"/>
<comment type="caution">
    <text evidence="3">The sequence shown here is derived from an EMBL/GenBank/DDBJ whole genome shotgun (WGS) entry which is preliminary data.</text>
</comment>
<name>A0A9W6WIY9_CANBO</name>